<reference evidence="2 3" key="1">
    <citation type="submission" date="2016-02" db="EMBL/GenBank/DDBJ databases">
        <authorList>
            <consortium name="Pathogen Informatics"/>
        </authorList>
    </citation>
    <scope>NUCLEOTIDE SEQUENCE [LARGE SCALE GENOMIC DNA]</scope>
    <source>
        <strain evidence="2 3">LSS30</strain>
    </source>
</reference>
<proteinExistence type="predicted"/>
<keyword evidence="1" id="KW-0472">Membrane</keyword>
<dbReference type="AlphaFoldDB" id="A0AAN2RE58"/>
<evidence type="ECO:0000313" key="3">
    <source>
        <dbReference type="Proteomes" id="UP000074664"/>
    </source>
</evidence>
<sequence>MKERAKKMQEMTIETALTLLAIFPPLNIFLWFGVGLGTFQAPDKPKIKPEGNNTRRLTNATYGAYIQSQGRYYN</sequence>
<evidence type="ECO:0000256" key="1">
    <source>
        <dbReference type="SAM" id="Phobius"/>
    </source>
</evidence>
<protein>
    <submittedName>
        <fullName evidence="2">Phage membrane protein</fullName>
    </submittedName>
</protein>
<feature type="transmembrane region" description="Helical" evidence="1">
    <location>
        <begin position="12"/>
        <end position="34"/>
    </location>
</feature>
<keyword evidence="1" id="KW-1133">Transmembrane helix</keyword>
<name>A0AAN2RE58_STRSU</name>
<gene>
    <name evidence="2" type="ORF">ERS132392_00537</name>
</gene>
<organism evidence="2 3">
    <name type="scientific">Streptococcus suis</name>
    <dbReference type="NCBI Taxonomy" id="1307"/>
    <lineage>
        <taxon>Bacteria</taxon>
        <taxon>Bacillati</taxon>
        <taxon>Bacillota</taxon>
        <taxon>Bacilli</taxon>
        <taxon>Lactobacillales</taxon>
        <taxon>Streptococcaceae</taxon>
        <taxon>Streptococcus</taxon>
    </lineage>
</organism>
<dbReference type="Proteomes" id="UP000074664">
    <property type="component" value="Unassembled WGS sequence"/>
</dbReference>
<keyword evidence="1" id="KW-0812">Transmembrane</keyword>
<dbReference type="EMBL" id="FIGH01000002">
    <property type="protein sequence ID" value="CYU39740.1"/>
    <property type="molecule type" value="Genomic_DNA"/>
</dbReference>
<accession>A0AAN2RE58</accession>
<comment type="caution">
    <text evidence="2">The sequence shown here is derived from an EMBL/GenBank/DDBJ whole genome shotgun (WGS) entry which is preliminary data.</text>
</comment>
<evidence type="ECO:0000313" key="2">
    <source>
        <dbReference type="EMBL" id="CYU39740.1"/>
    </source>
</evidence>